<dbReference type="EMBL" id="BJYV01000007">
    <property type="protein sequence ID" value="GEO21496.1"/>
    <property type="molecule type" value="Genomic_DNA"/>
</dbReference>
<keyword evidence="3 6" id="KW-0812">Transmembrane</keyword>
<reference evidence="9 10" key="1">
    <citation type="submission" date="2019-07" db="EMBL/GenBank/DDBJ databases">
        <title>Whole genome shotgun sequence of Cyclobacterium qasimii NBRC 106168.</title>
        <authorList>
            <person name="Hosoyama A."/>
            <person name="Uohara A."/>
            <person name="Ohji S."/>
            <person name="Ichikawa N."/>
        </authorList>
    </citation>
    <scope>NUCLEOTIDE SEQUENCE [LARGE SCALE GENOMIC DNA]</scope>
    <source>
        <strain evidence="9 10">NBRC 106168</strain>
    </source>
</reference>
<evidence type="ECO:0000256" key="2">
    <source>
        <dbReference type="ARBA" id="ARBA00010581"/>
    </source>
</evidence>
<keyword evidence="10" id="KW-1185">Reference proteome</keyword>
<comment type="subcellular location">
    <subcellularLocation>
        <location evidence="6">Cell membrane</location>
        <topology evidence="6">Multi-pass membrane protein</topology>
    </subcellularLocation>
    <subcellularLocation>
        <location evidence="1">Membrane</location>
        <topology evidence="1">Multi-pass membrane protein</topology>
    </subcellularLocation>
</comment>
<keyword evidence="5 7" id="KW-0472">Membrane</keyword>
<keyword evidence="4 7" id="KW-1133">Transmembrane helix</keyword>
<feature type="transmembrane region" description="Helical" evidence="7">
    <location>
        <begin position="181"/>
        <end position="206"/>
    </location>
</feature>
<dbReference type="GO" id="GO:0019646">
    <property type="term" value="P:aerobic electron transport chain"/>
    <property type="evidence" value="ECO:0007669"/>
    <property type="project" value="InterPro"/>
</dbReference>
<gene>
    <name evidence="9" type="ORF">CQA01_20300</name>
</gene>
<protein>
    <recommendedName>
        <fullName evidence="8">Heme-copper oxidase subunit III family profile domain-containing protein</fullName>
    </recommendedName>
</protein>
<dbReference type="PROSITE" id="PS50253">
    <property type="entry name" value="COX3"/>
    <property type="match status" value="1"/>
</dbReference>
<dbReference type="Gene3D" id="1.20.120.80">
    <property type="entry name" value="Cytochrome c oxidase, subunit III, four-helix bundle"/>
    <property type="match status" value="1"/>
</dbReference>
<dbReference type="RefSeq" id="WP_040414757.1">
    <property type="nucleotide sequence ID" value="NZ_BJYV01000007.1"/>
</dbReference>
<dbReference type="InterPro" id="IPR000298">
    <property type="entry name" value="Cyt_c_oxidase-like_su3"/>
</dbReference>
<dbReference type="PANTHER" id="PTHR11403:SF10">
    <property type="entry name" value="CYTOCHROME C OXIDASE"/>
    <property type="match status" value="1"/>
</dbReference>
<evidence type="ECO:0000256" key="5">
    <source>
        <dbReference type="ARBA" id="ARBA00023136"/>
    </source>
</evidence>
<dbReference type="Proteomes" id="UP000321301">
    <property type="component" value="Unassembled WGS sequence"/>
</dbReference>
<evidence type="ECO:0000259" key="8">
    <source>
        <dbReference type="PROSITE" id="PS50253"/>
    </source>
</evidence>
<dbReference type="SUPFAM" id="SSF81452">
    <property type="entry name" value="Cytochrome c oxidase subunit III-like"/>
    <property type="match status" value="1"/>
</dbReference>
<feature type="transmembrane region" description="Helical" evidence="7">
    <location>
        <begin position="59"/>
        <end position="76"/>
    </location>
</feature>
<dbReference type="InterPro" id="IPR013833">
    <property type="entry name" value="Cyt_c_oxidase_su3_a-hlx"/>
</dbReference>
<name>A0A512CBB9_9BACT</name>
<dbReference type="InterPro" id="IPR024791">
    <property type="entry name" value="Cyt_c/ubiquinol_Oxase_su3"/>
</dbReference>
<feature type="transmembrane region" description="Helical" evidence="7">
    <location>
        <begin position="96"/>
        <end position="114"/>
    </location>
</feature>
<evidence type="ECO:0000256" key="6">
    <source>
        <dbReference type="RuleBase" id="RU003376"/>
    </source>
</evidence>
<evidence type="ECO:0000256" key="1">
    <source>
        <dbReference type="ARBA" id="ARBA00004141"/>
    </source>
</evidence>
<sequence>MNLRKETKKIHWFKRIEQMHPYQTLIYLAMFSSGLIFLFLTLSFIFSQSESSSFAQYKIPKSFIISSLILFGSAFISERILPAFLSHNLKKTKINLAYTLFLGLSFTAFQFKGWQELSNSGVDFTGLPAGSFLYLLSGIHLVHLAGAMVYALVLLVLIYNSEKDEVKTLVLLTNPYEKMKLELFIIYWKFMDIVWLILFGLFLWVLQ</sequence>
<feature type="transmembrane region" description="Helical" evidence="7">
    <location>
        <begin position="24"/>
        <end position="47"/>
    </location>
</feature>
<dbReference type="GO" id="GO:0004129">
    <property type="term" value="F:cytochrome-c oxidase activity"/>
    <property type="evidence" value="ECO:0007669"/>
    <property type="project" value="InterPro"/>
</dbReference>
<proteinExistence type="inferred from homology"/>
<organism evidence="9 10">
    <name type="scientific">Cyclobacterium qasimii</name>
    <dbReference type="NCBI Taxonomy" id="1350429"/>
    <lineage>
        <taxon>Bacteria</taxon>
        <taxon>Pseudomonadati</taxon>
        <taxon>Bacteroidota</taxon>
        <taxon>Cytophagia</taxon>
        <taxon>Cytophagales</taxon>
        <taxon>Cyclobacteriaceae</taxon>
        <taxon>Cyclobacterium</taxon>
    </lineage>
</organism>
<dbReference type="PANTHER" id="PTHR11403">
    <property type="entry name" value="CYTOCHROME C OXIDASE SUBUNIT III"/>
    <property type="match status" value="1"/>
</dbReference>
<evidence type="ECO:0000313" key="10">
    <source>
        <dbReference type="Proteomes" id="UP000321301"/>
    </source>
</evidence>
<evidence type="ECO:0000256" key="3">
    <source>
        <dbReference type="ARBA" id="ARBA00022692"/>
    </source>
</evidence>
<comment type="caution">
    <text evidence="9">The sequence shown here is derived from an EMBL/GenBank/DDBJ whole genome shotgun (WGS) entry which is preliminary data.</text>
</comment>
<evidence type="ECO:0000256" key="7">
    <source>
        <dbReference type="SAM" id="Phobius"/>
    </source>
</evidence>
<dbReference type="GO" id="GO:0005886">
    <property type="term" value="C:plasma membrane"/>
    <property type="evidence" value="ECO:0007669"/>
    <property type="project" value="UniProtKB-SubCell"/>
</dbReference>
<dbReference type="AlphaFoldDB" id="A0A512CBB9"/>
<evidence type="ECO:0000256" key="4">
    <source>
        <dbReference type="ARBA" id="ARBA00022989"/>
    </source>
</evidence>
<dbReference type="InterPro" id="IPR035973">
    <property type="entry name" value="Cyt_c_oxidase_su3-like_sf"/>
</dbReference>
<feature type="domain" description="Heme-copper oxidase subunit III family profile" evidence="8">
    <location>
        <begin position="28"/>
        <end position="207"/>
    </location>
</feature>
<comment type="similarity">
    <text evidence="2 6">Belongs to the cytochrome c oxidase subunit 3 family.</text>
</comment>
<feature type="transmembrane region" description="Helical" evidence="7">
    <location>
        <begin position="134"/>
        <end position="160"/>
    </location>
</feature>
<evidence type="ECO:0000313" key="9">
    <source>
        <dbReference type="EMBL" id="GEO21496.1"/>
    </source>
</evidence>
<dbReference type="Pfam" id="PF00510">
    <property type="entry name" value="COX3"/>
    <property type="match status" value="1"/>
</dbReference>
<accession>A0A512CBB9</accession>